<name>S9VVG0_SCHCR</name>
<dbReference type="OMA" id="NPWQRPN"/>
<feature type="compositionally biased region" description="Basic and acidic residues" evidence="2">
    <location>
        <begin position="587"/>
        <end position="602"/>
    </location>
</feature>
<protein>
    <submittedName>
        <fullName evidence="4">NAK protein kinase Ppk38</fullName>
    </submittedName>
</protein>
<sequence>MNPSRDPSLLPKTPLPAGLLPPGYKFRVEKFDVTIVRYIAEGGFSHVYLVKMYAPGKATLEAVLKRIFATDALAFKAVYEEVNTMKLVSNHKRCVSYYGSEFFSVGKSQYESLVLLEYCSGGGLIDFMNSRLQIRLTESEILKIASHVTEAVASMHYLRPPLIHRDLKIENVLLAAPNSYKLCDFGSACHPISSPKTATEIRQVEYNVEKYTTWQYRCPEMLDLRRGFGIDEKSDIWALGILFYKLCYYTTPFEQQGPLAILNVNYMFPPLPSYSTRLKRLISALLQQNPWQRPNIYQTLAEICHMQNMPIPIRDIYSGKNSSSCNPSGSEYLQMTSNLENGGLHPSESSGSIHTRLPPMAPHGLPNAAPVPIPSNSELNSGKPPFSFAKPIQVGASLPNVPPKPFQPALGKNVSSIYPDRNFHLSPTNAQELTDVKAANPPKATLDIADNVFSSTSRKPTEKKEKEKDIGETMLKNPIDTQKSSGLVSSLPVSNIARSESPPKVNSLISKWNNVSRPQSLPNLQGRRSVPQVPRKPGFLCGSSRSSMSTPTPQSSVPVNLLIEPKGHKKISFEPKTQLQKGNISDKGLEKSDEKFASTRNEEETDPPFVSITERMNQLLAGKEYQKASDDGYRKYTDPNKTTK</sequence>
<evidence type="ECO:0000256" key="2">
    <source>
        <dbReference type="SAM" id="MobiDB-lite"/>
    </source>
</evidence>
<accession>S9VVG0</accession>
<dbReference type="InterPro" id="IPR000719">
    <property type="entry name" value="Prot_kinase_dom"/>
</dbReference>
<dbReference type="OrthoDB" id="2018507at2759"/>
<dbReference type="STRING" id="653667.S9VVG0"/>
<feature type="region of interest" description="Disordered" evidence="2">
    <location>
        <begin position="327"/>
        <end position="385"/>
    </location>
</feature>
<keyword evidence="5" id="KW-1185">Reference proteome</keyword>
<feature type="compositionally biased region" description="Polar residues" evidence="2">
    <location>
        <begin position="327"/>
        <end position="340"/>
    </location>
</feature>
<organism evidence="4 5">
    <name type="scientific">Schizosaccharomyces cryophilus (strain OY26 / ATCC MYA-4695 / CBS 11777 / NBRC 106824 / NRRL Y48691)</name>
    <name type="common">Fission yeast</name>
    <dbReference type="NCBI Taxonomy" id="653667"/>
    <lineage>
        <taxon>Eukaryota</taxon>
        <taxon>Fungi</taxon>
        <taxon>Dikarya</taxon>
        <taxon>Ascomycota</taxon>
        <taxon>Taphrinomycotina</taxon>
        <taxon>Schizosaccharomycetes</taxon>
        <taxon>Schizosaccharomycetales</taxon>
        <taxon>Schizosaccharomycetaceae</taxon>
        <taxon>Schizosaccharomyces</taxon>
    </lineage>
</organism>
<dbReference type="EMBL" id="KE546994">
    <property type="protein sequence ID" value="EPY50085.1"/>
    <property type="molecule type" value="Genomic_DNA"/>
</dbReference>
<evidence type="ECO:0000256" key="1">
    <source>
        <dbReference type="ARBA" id="ARBA00022741"/>
    </source>
</evidence>
<dbReference type="PANTHER" id="PTHR22967">
    <property type="entry name" value="SERINE/THREONINE PROTEIN KINASE"/>
    <property type="match status" value="1"/>
</dbReference>
<keyword evidence="4" id="KW-0418">Kinase</keyword>
<dbReference type="AlphaFoldDB" id="S9VVG0"/>
<dbReference type="eggNOG" id="KOG1989">
    <property type="taxonomic scope" value="Eukaryota"/>
</dbReference>
<dbReference type="PANTHER" id="PTHR22967:SF102">
    <property type="entry name" value="PROTEIN KINASE DOMAIN-CONTAINING PROTEIN PPK38"/>
    <property type="match status" value="1"/>
</dbReference>
<feature type="domain" description="Protein kinase" evidence="3">
    <location>
        <begin position="33"/>
        <end position="308"/>
    </location>
</feature>
<keyword evidence="1" id="KW-0547">Nucleotide-binding</keyword>
<evidence type="ECO:0000313" key="5">
    <source>
        <dbReference type="Proteomes" id="UP000015464"/>
    </source>
</evidence>
<dbReference type="InterPro" id="IPR008271">
    <property type="entry name" value="Ser/Thr_kinase_AS"/>
</dbReference>
<dbReference type="GO" id="GO:0000147">
    <property type="term" value="P:actin cortical patch assembly"/>
    <property type="evidence" value="ECO:0007669"/>
    <property type="project" value="TreeGrafter"/>
</dbReference>
<feature type="compositionally biased region" description="Polar residues" evidence="2">
    <location>
        <begin position="543"/>
        <end position="558"/>
    </location>
</feature>
<reference evidence="4 5" key="1">
    <citation type="journal article" date="2011" name="Science">
        <title>Comparative functional genomics of the fission yeasts.</title>
        <authorList>
            <person name="Rhind N."/>
            <person name="Chen Z."/>
            <person name="Yassour M."/>
            <person name="Thompson D.A."/>
            <person name="Haas B.J."/>
            <person name="Habib N."/>
            <person name="Wapinski I."/>
            <person name="Roy S."/>
            <person name="Lin M.F."/>
            <person name="Heiman D.I."/>
            <person name="Young S.K."/>
            <person name="Furuya K."/>
            <person name="Guo Y."/>
            <person name="Pidoux A."/>
            <person name="Chen H.M."/>
            <person name="Robbertse B."/>
            <person name="Goldberg J.M."/>
            <person name="Aoki K."/>
            <person name="Bayne E.H."/>
            <person name="Berlin A.M."/>
            <person name="Desjardins C.A."/>
            <person name="Dobbs E."/>
            <person name="Dukaj L."/>
            <person name="Fan L."/>
            <person name="FitzGerald M.G."/>
            <person name="French C."/>
            <person name="Gujja S."/>
            <person name="Hansen K."/>
            <person name="Keifenheim D."/>
            <person name="Levin J.Z."/>
            <person name="Mosher R.A."/>
            <person name="Mueller C.A."/>
            <person name="Pfiffner J."/>
            <person name="Priest M."/>
            <person name="Russ C."/>
            <person name="Smialowska A."/>
            <person name="Swoboda P."/>
            <person name="Sykes S.M."/>
            <person name="Vaughn M."/>
            <person name="Vengrova S."/>
            <person name="Yoder R."/>
            <person name="Zeng Q."/>
            <person name="Allshire R."/>
            <person name="Baulcombe D."/>
            <person name="Birren B.W."/>
            <person name="Brown W."/>
            <person name="Ekwall K."/>
            <person name="Kellis M."/>
            <person name="Leatherwood J."/>
            <person name="Levin H."/>
            <person name="Margalit H."/>
            <person name="Martienssen R."/>
            <person name="Nieduszynski C.A."/>
            <person name="Spatafora J.W."/>
            <person name="Friedman N."/>
            <person name="Dalgaard J.Z."/>
            <person name="Baumann P."/>
            <person name="Niki H."/>
            <person name="Regev A."/>
            <person name="Nusbaum C."/>
        </authorList>
    </citation>
    <scope>NUCLEOTIDE SEQUENCE [LARGE SCALE GENOMIC DNA]</scope>
    <source>
        <strain evidence="5">OY26 / ATCC MYA-4695 / CBS 11777 / NBRC 106824 / NRRL Y48691</strain>
    </source>
</reference>
<feature type="compositionally biased region" description="Basic and acidic residues" evidence="2">
    <location>
        <begin position="624"/>
        <end position="638"/>
    </location>
</feature>
<keyword evidence="4" id="KW-0808">Transferase</keyword>
<dbReference type="PROSITE" id="PS50011">
    <property type="entry name" value="PROTEIN_KINASE_DOM"/>
    <property type="match status" value="1"/>
</dbReference>
<dbReference type="HOGENOM" id="CLU_011638_3_1_1"/>
<gene>
    <name evidence="4" type="ORF">SPOG_03554</name>
</gene>
<dbReference type="Pfam" id="PF00069">
    <property type="entry name" value="Pkinase"/>
    <property type="match status" value="1"/>
</dbReference>
<dbReference type="PROSITE" id="PS00108">
    <property type="entry name" value="PROTEIN_KINASE_ST"/>
    <property type="match status" value="1"/>
</dbReference>
<dbReference type="GO" id="GO:0005737">
    <property type="term" value="C:cytoplasm"/>
    <property type="evidence" value="ECO:0007669"/>
    <property type="project" value="TreeGrafter"/>
</dbReference>
<dbReference type="SUPFAM" id="SSF56112">
    <property type="entry name" value="Protein kinase-like (PK-like)"/>
    <property type="match status" value="1"/>
</dbReference>
<dbReference type="GeneID" id="25037871"/>
<dbReference type="GO" id="GO:0005524">
    <property type="term" value="F:ATP binding"/>
    <property type="evidence" value="ECO:0007669"/>
    <property type="project" value="InterPro"/>
</dbReference>
<dbReference type="GO" id="GO:0004674">
    <property type="term" value="F:protein serine/threonine kinase activity"/>
    <property type="evidence" value="ECO:0007669"/>
    <property type="project" value="TreeGrafter"/>
</dbReference>
<dbReference type="SMART" id="SM00220">
    <property type="entry name" value="S_TKc"/>
    <property type="match status" value="1"/>
</dbReference>
<dbReference type="Proteomes" id="UP000015464">
    <property type="component" value="Unassembled WGS sequence"/>
</dbReference>
<dbReference type="Gene3D" id="1.10.510.10">
    <property type="entry name" value="Transferase(Phosphotransferase) domain 1"/>
    <property type="match status" value="1"/>
</dbReference>
<dbReference type="InterPro" id="IPR011009">
    <property type="entry name" value="Kinase-like_dom_sf"/>
</dbReference>
<evidence type="ECO:0000259" key="3">
    <source>
        <dbReference type="PROSITE" id="PS50011"/>
    </source>
</evidence>
<feature type="region of interest" description="Disordered" evidence="2">
    <location>
        <begin position="519"/>
        <end position="610"/>
    </location>
</feature>
<feature type="region of interest" description="Disordered" evidence="2">
    <location>
        <begin position="622"/>
        <end position="644"/>
    </location>
</feature>
<dbReference type="GO" id="GO:0007015">
    <property type="term" value="P:actin filament organization"/>
    <property type="evidence" value="ECO:0007669"/>
    <property type="project" value="TreeGrafter"/>
</dbReference>
<evidence type="ECO:0000313" key="4">
    <source>
        <dbReference type="EMBL" id="EPY50085.1"/>
    </source>
</evidence>
<proteinExistence type="predicted"/>
<dbReference type="RefSeq" id="XP_013025423.1">
    <property type="nucleotide sequence ID" value="XM_013169969.1"/>
</dbReference>